<dbReference type="NCBIfam" id="TIGR03569">
    <property type="entry name" value="NeuB_NnaB"/>
    <property type="match status" value="1"/>
</dbReference>
<dbReference type="InterPro" id="IPR051690">
    <property type="entry name" value="PseI-like"/>
</dbReference>
<dbReference type="EMBL" id="JAGTUF010000030">
    <property type="protein sequence ID" value="MBR9973732.1"/>
    <property type="molecule type" value="Genomic_DNA"/>
</dbReference>
<dbReference type="SUPFAM" id="SSF51569">
    <property type="entry name" value="Aldolase"/>
    <property type="match status" value="1"/>
</dbReference>
<feature type="domain" description="AFP-like" evidence="1">
    <location>
        <begin position="306"/>
        <end position="358"/>
    </location>
</feature>
<keyword evidence="3" id="KW-1185">Reference proteome</keyword>
<dbReference type="EC" id="2.5.1.56" evidence="2"/>
<organism evidence="2 3">
    <name type="scientific">Magnetospirillum sulfuroxidans</name>
    <dbReference type="NCBI Taxonomy" id="611300"/>
    <lineage>
        <taxon>Bacteria</taxon>
        <taxon>Pseudomonadati</taxon>
        <taxon>Pseudomonadota</taxon>
        <taxon>Alphaproteobacteria</taxon>
        <taxon>Rhodospirillales</taxon>
        <taxon>Rhodospirillaceae</taxon>
        <taxon>Magnetospirillum</taxon>
    </lineage>
</organism>
<dbReference type="InterPro" id="IPR057736">
    <property type="entry name" value="SAF_PseI/NeuA/NeuB"/>
</dbReference>
<evidence type="ECO:0000259" key="1">
    <source>
        <dbReference type="PROSITE" id="PS50844"/>
    </source>
</evidence>
<dbReference type="InterPro" id="IPR013974">
    <property type="entry name" value="SAF"/>
</dbReference>
<reference evidence="2 3" key="1">
    <citation type="submission" date="2021-04" db="EMBL/GenBank/DDBJ databases">
        <title>Magnetospirillum sulfuroxidans sp. nov., a facultative chemolithoautotrophic sulfur-oxidizing alphaproteobacterium isolated from freshwater sediment and proposals for Paramagetospirillum gen. nov., and Magnetospirillaceae fam. nov.</title>
        <authorList>
            <person name="Koziaeva V."/>
            <person name="Geelhoed J.S."/>
            <person name="Sorokin D.Y."/>
            <person name="Grouzdev D.S."/>
        </authorList>
    </citation>
    <scope>NUCLEOTIDE SEQUENCE [LARGE SCALE GENOMIC DNA]</scope>
    <source>
        <strain evidence="2 3">J10</strain>
    </source>
</reference>
<dbReference type="Proteomes" id="UP000680714">
    <property type="component" value="Unassembled WGS sequence"/>
</dbReference>
<keyword evidence="2" id="KW-0808">Transferase</keyword>
<dbReference type="PANTHER" id="PTHR42966:SF1">
    <property type="entry name" value="SIALIC ACID SYNTHASE"/>
    <property type="match status" value="1"/>
</dbReference>
<evidence type="ECO:0000313" key="3">
    <source>
        <dbReference type="Proteomes" id="UP000680714"/>
    </source>
</evidence>
<dbReference type="InterPro" id="IPR013785">
    <property type="entry name" value="Aldolase_TIM"/>
</dbReference>
<sequence length="358" mass="37990">MMPAFIIAEAGVNHNGDVRLAHRLVEVAAACGADAVKFQTFVAGEIAAADAGKCGYQLETTNASESQQTMLRRLELPFPAFGELKAHCSALGIQFLSTPFDLPSLHFLTDELGLDVLKLPSGEITNAPFLLAAARAGQRIILSTGMSVLGEIEEALAVLAWGLTRSDTPSCRADLAQALDQPGVRSLLARHVILLHCTSQYPTPYGDVNLRAMDTLAAAFGMPVGLSDHTPGVAISVAAVARGATVIEKHFTLDRDMDGPDHRASLDPAELSDLVKAVRAVEVALGDGHKRPIGAEWENARVVRKSLVARRAIATGEVLTADNVTAKRPGTGTSPMLYWDVLGKISARAYAEDEGIEP</sequence>
<dbReference type="CDD" id="cd11615">
    <property type="entry name" value="SAF_NeuB_like"/>
    <property type="match status" value="1"/>
</dbReference>
<dbReference type="Pfam" id="PF08666">
    <property type="entry name" value="SAF"/>
    <property type="match status" value="1"/>
</dbReference>
<dbReference type="SUPFAM" id="SSF51269">
    <property type="entry name" value="AFP III-like domain"/>
    <property type="match status" value="1"/>
</dbReference>
<dbReference type="Pfam" id="PF03102">
    <property type="entry name" value="NeuB"/>
    <property type="match status" value="1"/>
</dbReference>
<name>A0ABS5IH26_9PROT</name>
<dbReference type="InterPro" id="IPR013132">
    <property type="entry name" value="PseI/NeuA/B-like_N"/>
</dbReference>
<dbReference type="InterPro" id="IPR036732">
    <property type="entry name" value="AFP_Neu5c_C_sf"/>
</dbReference>
<evidence type="ECO:0000313" key="2">
    <source>
        <dbReference type="EMBL" id="MBR9973732.1"/>
    </source>
</evidence>
<dbReference type="GO" id="GO:0050462">
    <property type="term" value="F:N-acetylneuraminate synthase activity"/>
    <property type="evidence" value="ECO:0007669"/>
    <property type="project" value="UniProtKB-EC"/>
</dbReference>
<accession>A0ABS5IH26</accession>
<protein>
    <submittedName>
        <fullName evidence="2">N-acetylneuraminate synthase</fullName>
        <ecNumber evidence="2">2.5.1.56</ecNumber>
    </submittedName>
</protein>
<dbReference type="InterPro" id="IPR006190">
    <property type="entry name" value="SAF_AFP_Neu5Ac"/>
</dbReference>
<dbReference type="Gene3D" id="3.90.1210.10">
    <property type="entry name" value="Antifreeze-like/N-acetylneuraminic acid synthase C-terminal domain"/>
    <property type="match status" value="1"/>
</dbReference>
<dbReference type="InterPro" id="IPR020007">
    <property type="entry name" value="NeuB/NeuA"/>
</dbReference>
<gene>
    <name evidence="2" type="primary">neuB</name>
    <name evidence="2" type="ORF">KEC16_18555</name>
</gene>
<proteinExistence type="predicted"/>
<dbReference type="Gene3D" id="3.20.20.70">
    <property type="entry name" value="Aldolase class I"/>
    <property type="match status" value="1"/>
</dbReference>
<dbReference type="PROSITE" id="PS50844">
    <property type="entry name" value="AFP_LIKE"/>
    <property type="match status" value="1"/>
</dbReference>
<dbReference type="PANTHER" id="PTHR42966">
    <property type="entry name" value="N-ACETYLNEURAMINATE SYNTHASE"/>
    <property type="match status" value="1"/>
</dbReference>
<comment type="caution">
    <text evidence="2">The sequence shown here is derived from an EMBL/GenBank/DDBJ whole genome shotgun (WGS) entry which is preliminary data.</text>
</comment>